<dbReference type="RefSeq" id="WP_118176329.1">
    <property type="nucleotide sequence ID" value="NZ_CAJJOD010000016.1"/>
</dbReference>
<reference evidence="7 8" key="1">
    <citation type="submission" date="2018-08" db="EMBL/GenBank/DDBJ databases">
        <title>A genome reference for cultivated species of the human gut microbiota.</title>
        <authorList>
            <person name="Zou Y."/>
            <person name="Xue W."/>
            <person name="Luo G."/>
        </authorList>
    </citation>
    <scope>NUCLEOTIDE SEQUENCE [LARGE SCALE GENOMIC DNA]</scope>
    <source>
        <strain evidence="7 8">AM25-21AC</strain>
    </source>
</reference>
<evidence type="ECO:0000256" key="3">
    <source>
        <dbReference type="ARBA" id="ARBA00022801"/>
    </source>
</evidence>
<dbReference type="InterPro" id="IPR038765">
    <property type="entry name" value="Papain-like_cys_pep_sf"/>
</dbReference>
<dbReference type="InterPro" id="IPR051202">
    <property type="entry name" value="Peptidase_C40"/>
</dbReference>
<dbReference type="InterPro" id="IPR036366">
    <property type="entry name" value="PGBDSf"/>
</dbReference>
<name>A0A414NVQ8_9FIRM</name>
<keyword evidence="3" id="KW-0378">Hydrolase</keyword>
<evidence type="ECO:0000313" key="7">
    <source>
        <dbReference type="EMBL" id="RHF51088.1"/>
    </source>
</evidence>
<dbReference type="Gene3D" id="3.90.1720.10">
    <property type="entry name" value="endopeptidase domain like (from Nostoc punctiforme)"/>
    <property type="match status" value="1"/>
</dbReference>
<comment type="similarity">
    <text evidence="1">Belongs to the peptidase C40 family.</text>
</comment>
<organism evidence="7 8">
    <name type="scientific">Mitsuokella multacida</name>
    <dbReference type="NCBI Taxonomy" id="52226"/>
    <lineage>
        <taxon>Bacteria</taxon>
        <taxon>Bacillati</taxon>
        <taxon>Bacillota</taxon>
        <taxon>Negativicutes</taxon>
        <taxon>Selenomonadales</taxon>
        <taxon>Selenomonadaceae</taxon>
        <taxon>Mitsuokella</taxon>
    </lineage>
</organism>
<protein>
    <submittedName>
        <fullName evidence="7">Endopeptidase</fullName>
    </submittedName>
</protein>
<evidence type="ECO:0000256" key="4">
    <source>
        <dbReference type="ARBA" id="ARBA00022807"/>
    </source>
</evidence>
<gene>
    <name evidence="7" type="ORF">DW674_08295</name>
</gene>
<dbReference type="PANTHER" id="PTHR47053:SF1">
    <property type="entry name" value="MUREIN DD-ENDOPEPTIDASE MEPH-RELATED"/>
    <property type="match status" value="1"/>
</dbReference>
<dbReference type="Gene3D" id="1.10.101.10">
    <property type="entry name" value="PGBD-like superfamily/PGBD"/>
    <property type="match status" value="1"/>
</dbReference>
<evidence type="ECO:0000256" key="2">
    <source>
        <dbReference type="ARBA" id="ARBA00022670"/>
    </source>
</evidence>
<dbReference type="Pfam" id="PF01471">
    <property type="entry name" value="PG_binding_1"/>
    <property type="match status" value="1"/>
</dbReference>
<feature type="domain" description="NlpC/P60" evidence="6">
    <location>
        <begin position="132"/>
        <end position="254"/>
    </location>
</feature>
<keyword evidence="5" id="KW-0732">Signal</keyword>
<dbReference type="PANTHER" id="PTHR47053">
    <property type="entry name" value="MUREIN DD-ENDOPEPTIDASE MEPH-RELATED"/>
    <property type="match status" value="1"/>
</dbReference>
<dbReference type="InterPro" id="IPR036365">
    <property type="entry name" value="PGBD-like_sf"/>
</dbReference>
<evidence type="ECO:0000313" key="8">
    <source>
        <dbReference type="Proteomes" id="UP000283442"/>
    </source>
</evidence>
<dbReference type="AlphaFoldDB" id="A0A414NVQ8"/>
<accession>A0A414NVQ8</accession>
<dbReference type="GO" id="GO:0006508">
    <property type="term" value="P:proteolysis"/>
    <property type="evidence" value="ECO:0007669"/>
    <property type="project" value="UniProtKB-KW"/>
</dbReference>
<dbReference type="InterPro" id="IPR002477">
    <property type="entry name" value="Peptidoglycan-bd-like"/>
</dbReference>
<evidence type="ECO:0000259" key="6">
    <source>
        <dbReference type="PROSITE" id="PS51935"/>
    </source>
</evidence>
<evidence type="ECO:0000256" key="5">
    <source>
        <dbReference type="SAM" id="SignalP"/>
    </source>
</evidence>
<dbReference type="PROSITE" id="PS51935">
    <property type="entry name" value="NLPC_P60"/>
    <property type="match status" value="1"/>
</dbReference>
<dbReference type="OrthoDB" id="9808890at2"/>
<dbReference type="Pfam" id="PF00877">
    <property type="entry name" value="NLPC_P60"/>
    <property type="match status" value="1"/>
</dbReference>
<comment type="caution">
    <text evidence="7">The sequence shown here is derived from an EMBL/GenBank/DDBJ whole genome shotgun (WGS) entry which is preliminary data.</text>
</comment>
<dbReference type="InterPro" id="IPR000064">
    <property type="entry name" value="NLP_P60_dom"/>
</dbReference>
<feature type="chain" id="PRO_5019140688" evidence="5">
    <location>
        <begin position="27"/>
        <end position="255"/>
    </location>
</feature>
<proteinExistence type="inferred from homology"/>
<dbReference type="SUPFAM" id="SSF54001">
    <property type="entry name" value="Cysteine proteinases"/>
    <property type="match status" value="1"/>
</dbReference>
<dbReference type="Proteomes" id="UP000283442">
    <property type="component" value="Unassembled WGS sequence"/>
</dbReference>
<dbReference type="EMBL" id="QRHE01000008">
    <property type="protein sequence ID" value="RHF51088.1"/>
    <property type="molecule type" value="Genomic_DNA"/>
</dbReference>
<keyword evidence="4" id="KW-0788">Thiol protease</keyword>
<keyword evidence="2" id="KW-0645">Protease</keyword>
<dbReference type="SUPFAM" id="SSF47090">
    <property type="entry name" value="PGBD-like"/>
    <property type="match status" value="1"/>
</dbReference>
<feature type="signal peptide" evidence="5">
    <location>
        <begin position="1"/>
        <end position="26"/>
    </location>
</feature>
<evidence type="ECO:0000256" key="1">
    <source>
        <dbReference type="ARBA" id="ARBA00007074"/>
    </source>
</evidence>
<sequence length="255" mass="28165">MHRSHFIKAGLVAGLFSVLFSATVFAAPVLKLNSSGRDVMLLQQKLQNVGYTIKDIDGIFGEETQRVVTQFQKDNNLRATGVVNNATWRALKDTKSIHHGSIKDKEALLERLKKTAPNYGPTVPNNKPILERSKVSSIISTAKSYIGVPYSFGGATPKAFDCSGYLQYVFGKNGISIPRLADDQYRLGLYTTSKSQLEPGDLVFFTTYEPGPSHCGIYLGNDQFIHASSSRGVRIDSLSNSYWQPRYIGGKHIVK</sequence>
<dbReference type="GO" id="GO:0008234">
    <property type="term" value="F:cysteine-type peptidase activity"/>
    <property type="evidence" value="ECO:0007669"/>
    <property type="project" value="UniProtKB-KW"/>
</dbReference>